<reference evidence="4" key="2">
    <citation type="submission" date="2025-09" db="UniProtKB">
        <authorList>
            <consortium name="Ensembl"/>
        </authorList>
    </citation>
    <scope>IDENTIFICATION</scope>
</reference>
<dbReference type="Pfam" id="PF00107">
    <property type="entry name" value="ADH_zinc_N"/>
    <property type="match status" value="1"/>
</dbReference>
<reference evidence="4" key="1">
    <citation type="submission" date="2025-08" db="UniProtKB">
        <authorList>
            <consortium name="Ensembl"/>
        </authorList>
    </citation>
    <scope>IDENTIFICATION</scope>
</reference>
<dbReference type="InterPro" id="IPR011032">
    <property type="entry name" value="GroES-like_sf"/>
</dbReference>
<evidence type="ECO:0000313" key="4">
    <source>
        <dbReference type="Ensembl" id="ENSMMOP00000013271.1"/>
    </source>
</evidence>
<evidence type="ECO:0000259" key="3">
    <source>
        <dbReference type="SMART" id="SM00829"/>
    </source>
</evidence>
<name>A0A3Q3W9D3_MOLML</name>
<keyword evidence="2" id="KW-0560">Oxidoreductase</keyword>
<proteinExistence type="predicted"/>
<dbReference type="PANTHER" id="PTHR48106">
    <property type="entry name" value="QUINONE OXIDOREDUCTASE PIG3-RELATED"/>
    <property type="match status" value="1"/>
</dbReference>
<dbReference type="STRING" id="94237.ENSMMOP00000013271"/>
<dbReference type="InterPro" id="IPR014189">
    <property type="entry name" value="Quinone_OxRdtase_PIG3"/>
</dbReference>
<evidence type="ECO:0000313" key="5">
    <source>
        <dbReference type="Proteomes" id="UP000261620"/>
    </source>
</evidence>
<dbReference type="SMART" id="SM00829">
    <property type="entry name" value="PKS_ER"/>
    <property type="match status" value="1"/>
</dbReference>
<dbReference type="OMA" id="WAEVPDP"/>
<feature type="domain" description="Enoyl reductase (ER)" evidence="3">
    <location>
        <begin position="10"/>
        <end position="327"/>
    </location>
</feature>
<dbReference type="NCBIfam" id="TIGR02824">
    <property type="entry name" value="quinone_pig3"/>
    <property type="match status" value="1"/>
</dbReference>
<dbReference type="SUPFAM" id="SSF51735">
    <property type="entry name" value="NAD(P)-binding Rossmann-fold domains"/>
    <property type="match status" value="1"/>
</dbReference>
<dbReference type="PANTHER" id="PTHR48106:SF18">
    <property type="entry name" value="QUINONE OXIDOREDUCTASE PIG3"/>
    <property type="match status" value="1"/>
</dbReference>
<dbReference type="Proteomes" id="UP000261620">
    <property type="component" value="Unplaced"/>
</dbReference>
<sequence length="337" mass="36075">MQAVCVDEPGGPENLLLRTVPRPQPKEREVLVKVHATALNRADLLQRRGLYPPPPGESDIIGLEVAGTVDTLGPGVTKGWKAEDRVMALLPGGGYAEYVAVPEELLMPVPPDLSLCQAAAIPETWLTAFQLLVFVGTVKEGEVVLVHAGASGVGTAAIQLVRLFGAVPIVTAGSPEKLKMAEDLGTAAGFNYREGNFAQGVQDFTGGKGANVILDCIGGSNWEQNVSSLAVDGRWVLYGTMGGRAVQGDLLGKLLSKRGHLLSSLLRSRSLQYKADLVKVFSHRVLPHFSEKAASLRPVIDSTFLLENIAEAHRHMEANRNMGKIVVNVLPQNQKTL</sequence>
<dbReference type="Gene3D" id="3.40.50.720">
    <property type="entry name" value="NAD(P)-binding Rossmann-like Domain"/>
    <property type="match status" value="1"/>
</dbReference>
<dbReference type="GO" id="GO:0070402">
    <property type="term" value="F:NADPH binding"/>
    <property type="evidence" value="ECO:0007669"/>
    <property type="project" value="TreeGrafter"/>
</dbReference>
<keyword evidence="1" id="KW-0521">NADP</keyword>
<dbReference type="AlphaFoldDB" id="A0A3Q3W9D3"/>
<dbReference type="GO" id="GO:0048038">
    <property type="term" value="F:quinone binding"/>
    <property type="evidence" value="ECO:0007669"/>
    <property type="project" value="TreeGrafter"/>
</dbReference>
<dbReference type="SUPFAM" id="SSF50129">
    <property type="entry name" value="GroES-like"/>
    <property type="match status" value="1"/>
</dbReference>
<evidence type="ECO:0000256" key="2">
    <source>
        <dbReference type="ARBA" id="ARBA00023002"/>
    </source>
</evidence>
<accession>A0A3Q3W9D3</accession>
<dbReference type="Ensembl" id="ENSMMOT00000013488.1">
    <property type="protein sequence ID" value="ENSMMOP00000013271.1"/>
    <property type="gene ID" value="ENSMMOG00000010185.1"/>
</dbReference>
<dbReference type="InterPro" id="IPR020843">
    <property type="entry name" value="ER"/>
</dbReference>
<protein>
    <recommendedName>
        <fullName evidence="3">Enoyl reductase (ER) domain-containing protein</fullName>
    </recommendedName>
</protein>
<dbReference type="Gene3D" id="3.90.180.10">
    <property type="entry name" value="Medium-chain alcohol dehydrogenases, catalytic domain"/>
    <property type="match status" value="1"/>
</dbReference>
<dbReference type="CDD" id="cd05276">
    <property type="entry name" value="p53_inducible_oxidoreductase"/>
    <property type="match status" value="1"/>
</dbReference>
<dbReference type="InterPro" id="IPR013149">
    <property type="entry name" value="ADH-like_C"/>
</dbReference>
<dbReference type="InterPro" id="IPR013154">
    <property type="entry name" value="ADH-like_N"/>
</dbReference>
<dbReference type="GO" id="GO:0003960">
    <property type="term" value="F:quinone reductase (NADPH) activity"/>
    <property type="evidence" value="ECO:0007669"/>
    <property type="project" value="TreeGrafter"/>
</dbReference>
<dbReference type="InterPro" id="IPR036291">
    <property type="entry name" value="NAD(P)-bd_dom_sf"/>
</dbReference>
<organism evidence="4 5">
    <name type="scientific">Mola mola</name>
    <name type="common">Ocean sunfish</name>
    <name type="synonym">Tetraodon mola</name>
    <dbReference type="NCBI Taxonomy" id="94237"/>
    <lineage>
        <taxon>Eukaryota</taxon>
        <taxon>Metazoa</taxon>
        <taxon>Chordata</taxon>
        <taxon>Craniata</taxon>
        <taxon>Vertebrata</taxon>
        <taxon>Euteleostomi</taxon>
        <taxon>Actinopterygii</taxon>
        <taxon>Neopterygii</taxon>
        <taxon>Teleostei</taxon>
        <taxon>Neoteleostei</taxon>
        <taxon>Acanthomorphata</taxon>
        <taxon>Eupercaria</taxon>
        <taxon>Tetraodontiformes</taxon>
        <taxon>Molidae</taxon>
        <taxon>Mola</taxon>
    </lineage>
</organism>
<dbReference type="Pfam" id="PF08240">
    <property type="entry name" value="ADH_N"/>
    <property type="match status" value="1"/>
</dbReference>
<keyword evidence="5" id="KW-1185">Reference proteome</keyword>
<evidence type="ECO:0000256" key="1">
    <source>
        <dbReference type="ARBA" id="ARBA00022857"/>
    </source>
</evidence>